<sequence length="180" mass="19650">MKKVYFTLLFTIVILMSAKGQYNNYIRISGDIGIVTNSERDKKFGAGGTIAWLTVDNYVSSTGNNFISLSIKGFNNPYGEGKLVSSILNNADDGFNYIMPLVGYRITKIGFEDGLFFEPRIGAAFGGNYAAFAFAPLAGYSFQNIELSIFVDMGFGSKNSAIRKKNFVTPGVSIAYNLGM</sequence>
<evidence type="ECO:0000313" key="1">
    <source>
        <dbReference type="EMBL" id="CEA14958.1"/>
    </source>
</evidence>
<accession>A0A098BXR9</accession>
<evidence type="ECO:0000313" key="2">
    <source>
        <dbReference type="Proteomes" id="UP000032417"/>
    </source>
</evidence>
<protein>
    <submittedName>
        <fullName evidence="1">Uncharacterized protein</fullName>
    </submittedName>
</protein>
<keyword evidence="2" id="KW-1185">Reference proteome</keyword>
<reference evidence="1 2" key="1">
    <citation type="submission" date="2014-08" db="EMBL/GenBank/DDBJ databases">
        <authorList>
            <person name="Wibberg D."/>
        </authorList>
    </citation>
    <scope>NUCLEOTIDE SEQUENCE [LARGE SCALE GENOMIC DNA]</scope>
    <source>
        <strain evidence="2">ING2-E5B</strain>
    </source>
</reference>
<dbReference type="HOGENOM" id="CLU_1494922_0_0_10"/>
<gene>
    <name evidence="1" type="ORF">ING2E5B_0188</name>
</gene>
<dbReference type="OrthoDB" id="1097592at2"/>
<organism evidence="1 2">
    <name type="scientific">Fermentimonas caenicola</name>
    <dbReference type="NCBI Taxonomy" id="1562970"/>
    <lineage>
        <taxon>Bacteria</taxon>
        <taxon>Pseudomonadati</taxon>
        <taxon>Bacteroidota</taxon>
        <taxon>Bacteroidia</taxon>
        <taxon>Bacteroidales</taxon>
        <taxon>Dysgonomonadaceae</taxon>
        <taxon>Fermentimonas</taxon>
    </lineage>
</organism>
<proteinExistence type="predicted"/>
<dbReference type="Proteomes" id="UP000032417">
    <property type="component" value="Chromosome 1"/>
</dbReference>
<dbReference type="EMBL" id="LN515532">
    <property type="protein sequence ID" value="CEA14958.1"/>
    <property type="molecule type" value="Genomic_DNA"/>
</dbReference>
<name>A0A098BXR9_9BACT</name>
<dbReference type="AlphaFoldDB" id="A0A098BXR9"/>
<dbReference type="KEGG" id="pbt:ING2E5B_0188"/>